<dbReference type="SUPFAM" id="SSF49764">
    <property type="entry name" value="HSP20-like chaperones"/>
    <property type="match status" value="1"/>
</dbReference>
<evidence type="ECO:0000313" key="4">
    <source>
        <dbReference type="EMBL" id="GHH78764.1"/>
    </source>
</evidence>
<evidence type="ECO:0000313" key="5">
    <source>
        <dbReference type="Proteomes" id="UP000603708"/>
    </source>
</evidence>
<dbReference type="PROSITE" id="PS01031">
    <property type="entry name" value="SHSP"/>
    <property type="match status" value="1"/>
</dbReference>
<evidence type="ECO:0000259" key="3">
    <source>
        <dbReference type="PROSITE" id="PS01031"/>
    </source>
</evidence>
<accession>A0A919G6R7</accession>
<dbReference type="Gene3D" id="2.60.40.790">
    <property type="match status" value="1"/>
</dbReference>
<keyword evidence="5" id="KW-1185">Reference proteome</keyword>
<dbReference type="PANTHER" id="PTHR11527">
    <property type="entry name" value="HEAT-SHOCK PROTEIN 20 FAMILY MEMBER"/>
    <property type="match status" value="1"/>
</dbReference>
<name>A0A919G6R7_9ACTN</name>
<comment type="similarity">
    <text evidence="1 2">Belongs to the small heat shock protein (HSP20) family.</text>
</comment>
<proteinExistence type="inferred from homology"/>
<dbReference type="RefSeq" id="WP_229924632.1">
    <property type="nucleotide sequence ID" value="NZ_BNCD01000007.1"/>
</dbReference>
<comment type="caution">
    <text evidence="4">The sequence shown here is derived from an EMBL/GenBank/DDBJ whole genome shotgun (WGS) entry which is preliminary data.</text>
</comment>
<feature type="domain" description="SHSP" evidence="3">
    <location>
        <begin position="29"/>
        <end position="137"/>
    </location>
</feature>
<dbReference type="EMBL" id="BNCD01000007">
    <property type="protein sequence ID" value="GHH78764.1"/>
    <property type="molecule type" value="Genomic_DNA"/>
</dbReference>
<organism evidence="4 5">
    <name type="scientific">Streptomyces sulfonofaciens</name>
    <dbReference type="NCBI Taxonomy" id="68272"/>
    <lineage>
        <taxon>Bacteria</taxon>
        <taxon>Bacillati</taxon>
        <taxon>Actinomycetota</taxon>
        <taxon>Actinomycetes</taxon>
        <taxon>Kitasatosporales</taxon>
        <taxon>Streptomycetaceae</taxon>
        <taxon>Streptomyces</taxon>
    </lineage>
</organism>
<dbReference type="CDD" id="cd06464">
    <property type="entry name" value="ACD_sHsps-like"/>
    <property type="match status" value="1"/>
</dbReference>
<reference evidence="4" key="1">
    <citation type="journal article" date="2014" name="Int. J. Syst. Evol. Microbiol.">
        <title>Complete genome sequence of Corynebacterium casei LMG S-19264T (=DSM 44701T), isolated from a smear-ripened cheese.</title>
        <authorList>
            <consortium name="US DOE Joint Genome Institute (JGI-PGF)"/>
            <person name="Walter F."/>
            <person name="Albersmeier A."/>
            <person name="Kalinowski J."/>
            <person name="Ruckert C."/>
        </authorList>
    </citation>
    <scope>NUCLEOTIDE SEQUENCE</scope>
    <source>
        <strain evidence="4">JCM 5069</strain>
    </source>
</reference>
<evidence type="ECO:0000256" key="2">
    <source>
        <dbReference type="RuleBase" id="RU003616"/>
    </source>
</evidence>
<dbReference type="InterPro" id="IPR002068">
    <property type="entry name" value="A-crystallin/Hsp20_dom"/>
</dbReference>
<dbReference type="AlphaFoldDB" id="A0A919G6R7"/>
<dbReference type="InterPro" id="IPR008978">
    <property type="entry name" value="HSP20-like_chaperone"/>
</dbReference>
<dbReference type="Proteomes" id="UP000603708">
    <property type="component" value="Unassembled WGS sequence"/>
</dbReference>
<gene>
    <name evidence="4" type="ORF">GCM10018793_30100</name>
</gene>
<dbReference type="Pfam" id="PF00011">
    <property type="entry name" value="HSP20"/>
    <property type="match status" value="1"/>
</dbReference>
<dbReference type="InterPro" id="IPR031107">
    <property type="entry name" value="Small_HSP"/>
</dbReference>
<evidence type="ECO:0000256" key="1">
    <source>
        <dbReference type="PROSITE-ProRule" id="PRU00285"/>
    </source>
</evidence>
<reference evidence="4" key="2">
    <citation type="submission" date="2020-09" db="EMBL/GenBank/DDBJ databases">
        <authorList>
            <person name="Sun Q."/>
            <person name="Ohkuma M."/>
        </authorList>
    </citation>
    <scope>NUCLEOTIDE SEQUENCE</scope>
    <source>
        <strain evidence="4">JCM 5069</strain>
    </source>
</reference>
<protein>
    <recommendedName>
        <fullName evidence="3">SHSP domain-containing protein</fullName>
    </recommendedName>
</protein>
<sequence length="145" mass="15745">MPPYAGWDPFGDIQSMWSDMGRLMAAAPTTGAGAWMPIAEEAETEDAYMVRAELPGIPAESVDISIEGNELSISGELSEAEHGKVLNHRTGKFSYRTTLPMDADTDNIDADLTDGILTVRVPKSAEGRRRKIEIGRGHQIRGETA</sequence>